<proteinExistence type="predicted"/>
<sequence>MEHPESTAVELDPEALGEEHRADEDPSAAPEEYEPELEMADATREADSADVAEQIAEVPGEDDEESDAEEQEAF</sequence>
<organism evidence="2 3">
    <name type="scientific">Georgenia subflava</name>
    <dbReference type="NCBI Taxonomy" id="1622177"/>
    <lineage>
        <taxon>Bacteria</taxon>
        <taxon>Bacillati</taxon>
        <taxon>Actinomycetota</taxon>
        <taxon>Actinomycetes</taxon>
        <taxon>Micrococcales</taxon>
        <taxon>Bogoriellaceae</taxon>
        <taxon>Georgenia</taxon>
    </lineage>
</organism>
<protein>
    <submittedName>
        <fullName evidence="2">Uncharacterized protein</fullName>
    </submittedName>
</protein>
<dbReference type="EMBL" id="WHPC01000016">
    <property type="protein sequence ID" value="MPV36682.1"/>
    <property type="molecule type" value="Genomic_DNA"/>
</dbReference>
<name>A0A6N7EE40_9MICO</name>
<dbReference type="Proteomes" id="UP000437709">
    <property type="component" value="Unassembled WGS sequence"/>
</dbReference>
<accession>A0A6N7EE40</accession>
<feature type="compositionally biased region" description="Acidic residues" evidence="1">
    <location>
        <begin position="59"/>
        <end position="74"/>
    </location>
</feature>
<evidence type="ECO:0000313" key="3">
    <source>
        <dbReference type="Proteomes" id="UP000437709"/>
    </source>
</evidence>
<comment type="caution">
    <text evidence="2">The sequence shown here is derived from an EMBL/GenBank/DDBJ whole genome shotgun (WGS) entry which is preliminary data.</text>
</comment>
<evidence type="ECO:0000313" key="2">
    <source>
        <dbReference type="EMBL" id="MPV36682.1"/>
    </source>
</evidence>
<reference evidence="2 3" key="1">
    <citation type="submission" date="2019-10" db="EMBL/GenBank/DDBJ databases">
        <title>Georgenia wutianyii sp. nov. and Georgenia yuyongxinii sp. nov. isolated from plateau pika (Ochotona curzoniae) in the Qinghai-Tibet plateau of China.</title>
        <authorList>
            <person name="Tian Z."/>
        </authorList>
    </citation>
    <scope>NUCLEOTIDE SEQUENCE [LARGE SCALE GENOMIC DNA]</scope>
    <source>
        <strain evidence="2 3">JCM 19765</strain>
    </source>
</reference>
<gene>
    <name evidence="2" type="ORF">GB881_06360</name>
</gene>
<feature type="region of interest" description="Disordered" evidence="1">
    <location>
        <begin position="1"/>
        <end position="74"/>
    </location>
</feature>
<evidence type="ECO:0000256" key="1">
    <source>
        <dbReference type="SAM" id="MobiDB-lite"/>
    </source>
</evidence>
<dbReference type="RefSeq" id="WP_152194803.1">
    <property type="nucleotide sequence ID" value="NZ_VUKD01000002.1"/>
</dbReference>
<keyword evidence="3" id="KW-1185">Reference proteome</keyword>
<dbReference type="AlphaFoldDB" id="A0A6N7EE40"/>